<dbReference type="Gene3D" id="3.40.50.2000">
    <property type="entry name" value="Glycogen Phosphorylase B"/>
    <property type="match status" value="1"/>
</dbReference>
<evidence type="ECO:0000313" key="1">
    <source>
        <dbReference type="EMBL" id="ADD94878.1"/>
    </source>
</evidence>
<name>D6PGM7_9BACT</name>
<sequence length="187" mass="20709">MAAQERLAYCFGSDEQQLISGFRTLAASIFAGEKPKGIGISWFSKSRNKSLPPVEDWASVLQTIRQPIQSLQYLEKPARIRALRELSGQRIRSSQPIDQMLDLDGFASQVAGVRGVLTISNTTAHLAGALGIPCVVILDNGSITNWPDLGETTPLYPSTRLIRRGSDDWTTTLRRGWRTLRALISRQ</sequence>
<dbReference type="SUPFAM" id="SSF53756">
    <property type="entry name" value="UDP-Glycosyltransferase/glycogen phosphorylase"/>
    <property type="match status" value="1"/>
</dbReference>
<dbReference type="AlphaFoldDB" id="D6PGM7"/>
<dbReference type="EMBL" id="GU943049">
    <property type="protein sequence ID" value="ADD94878.1"/>
    <property type="molecule type" value="Genomic_DNA"/>
</dbReference>
<evidence type="ECO:0008006" key="2">
    <source>
        <dbReference type="Google" id="ProtNLM"/>
    </source>
</evidence>
<accession>D6PGM7</accession>
<reference evidence="1" key="1">
    <citation type="journal article" date="2010" name="ISME J.">
        <title>Metagenome of the Mediterranean deep chlorophyll maximum studied by direct and fosmid library 454 pyrosequencing.</title>
        <authorList>
            <person name="Ghai R."/>
            <person name="Martin-Cuadrado A.B."/>
            <person name="Molto A.G."/>
            <person name="Heredia I.G."/>
            <person name="Cabrera R."/>
            <person name="Martin J."/>
            <person name="Verdu M."/>
            <person name="Deschamps P."/>
            <person name="Moreira D."/>
            <person name="Lopez-Garcia P."/>
            <person name="Mira A."/>
            <person name="Rodriguez-Valera F."/>
        </authorList>
    </citation>
    <scope>NUCLEOTIDE SEQUENCE</scope>
</reference>
<protein>
    <recommendedName>
        <fullName evidence="2">UDP-glycosyltransferase/glycogen phosphorylase superfamily protein</fullName>
    </recommendedName>
</protein>
<proteinExistence type="predicted"/>
<organism evidence="1">
    <name type="scientific">uncultured marine bacterium MedDCM-OCT-S09-C166</name>
    <dbReference type="NCBI Taxonomy" id="743076"/>
    <lineage>
        <taxon>Bacteria</taxon>
        <taxon>environmental samples</taxon>
    </lineage>
</organism>